<dbReference type="PRINTS" id="PR01652">
    <property type="entry name" value="SHAPEPROTEIN"/>
</dbReference>
<dbReference type="KEGG" id="nli:G3M70_00750"/>
<dbReference type="Pfam" id="PF06723">
    <property type="entry name" value="MreB_Mbl"/>
    <property type="match status" value="1"/>
</dbReference>
<dbReference type="InterPro" id="IPR056546">
    <property type="entry name" value="MreB_MamK-like"/>
</dbReference>
<dbReference type="Proteomes" id="UP000594688">
    <property type="component" value="Chromosome"/>
</dbReference>
<dbReference type="GO" id="GO:0008360">
    <property type="term" value="P:regulation of cell shape"/>
    <property type="evidence" value="ECO:0007669"/>
    <property type="project" value="UniProtKB-UniRule"/>
</dbReference>
<keyword evidence="4 7" id="KW-0133">Cell shape</keyword>
<organism evidence="8 9">
    <name type="scientific">Candidatus Nitronauta litoralis</name>
    <dbReference type="NCBI Taxonomy" id="2705533"/>
    <lineage>
        <taxon>Bacteria</taxon>
        <taxon>Pseudomonadati</taxon>
        <taxon>Nitrospinota/Tectimicrobiota group</taxon>
        <taxon>Nitrospinota</taxon>
        <taxon>Nitrospinia</taxon>
        <taxon>Nitrospinales</taxon>
        <taxon>Nitrospinaceae</taxon>
        <taxon>Candidatus Nitronauta</taxon>
    </lineage>
</organism>
<protein>
    <recommendedName>
        <fullName evidence="6 7">Cell shape-determining protein MreB</fullName>
    </recommendedName>
</protein>
<comment type="function">
    <text evidence="7">Forms membrane-associated dynamic filaments that are essential for cell shape determination. Acts by regulating cell wall synthesis and cell elongation, and thus cell shape. A feedback loop between cell geometry and MreB localization may maintain elongated cell shape by targeting cell wall growth to regions of negative cell wall curvature.</text>
</comment>
<proteinExistence type="inferred from homology"/>
<feature type="binding site" evidence="7">
    <location>
        <begin position="211"/>
        <end position="214"/>
    </location>
    <ligand>
        <name>ATP</name>
        <dbReference type="ChEBI" id="CHEBI:30616"/>
    </ligand>
</feature>
<comment type="subcellular location">
    <subcellularLocation>
        <location evidence="7">Cytoplasm</location>
    </subcellularLocation>
    <text evidence="7">Membrane-associated.</text>
</comment>
<comment type="subunit">
    <text evidence="7">Forms polymers.</text>
</comment>
<dbReference type="SUPFAM" id="SSF53067">
    <property type="entry name" value="Actin-like ATPase domain"/>
    <property type="match status" value="2"/>
</dbReference>
<evidence type="ECO:0000256" key="3">
    <source>
        <dbReference type="ARBA" id="ARBA00022840"/>
    </source>
</evidence>
<dbReference type="GO" id="GO:0005524">
    <property type="term" value="F:ATP binding"/>
    <property type="evidence" value="ECO:0007669"/>
    <property type="project" value="UniProtKB-KW"/>
</dbReference>
<dbReference type="FunFam" id="3.30.420.40:FF:000016">
    <property type="entry name" value="Rod shape-determining protein mreB"/>
    <property type="match status" value="1"/>
</dbReference>
<dbReference type="GO" id="GO:0005737">
    <property type="term" value="C:cytoplasm"/>
    <property type="evidence" value="ECO:0007669"/>
    <property type="project" value="UniProtKB-SubCell"/>
</dbReference>
<evidence type="ECO:0000256" key="2">
    <source>
        <dbReference type="ARBA" id="ARBA00022741"/>
    </source>
</evidence>
<feature type="binding site" evidence="7">
    <location>
        <begin position="163"/>
        <end position="165"/>
    </location>
    <ligand>
        <name>ATP</name>
        <dbReference type="ChEBI" id="CHEBI:30616"/>
    </ligand>
</feature>
<feature type="binding site" evidence="7">
    <location>
        <begin position="291"/>
        <end position="294"/>
    </location>
    <ligand>
        <name>ATP</name>
        <dbReference type="ChEBI" id="CHEBI:30616"/>
    </ligand>
</feature>
<evidence type="ECO:0000313" key="8">
    <source>
        <dbReference type="EMBL" id="QPJ60494.1"/>
    </source>
</evidence>
<keyword evidence="1 7" id="KW-0963">Cytoplasm</keyword>
<dbReference type="NCBIfam" id="TIGR00904">
    <property type="entry name" value="mreB"/>
    <property type="match status" value="1"/>
</dbReference>
<sequence length="339" mass="36571">MFNFFWDLFSTELAIDLGTANTLIFVKNKGILLREPSVVAINNQTKEPQAVGAEAKQMLGRAPGSIEAIRPMKDGVIANFDVTEKMIKHFFEKVGSRKMLGRPRVVIAVPSGITQVERRAVRDSAISAGAREVFLVEEPMAAAIGVDLPIEEPTGNMIIDIGGGTTEVAIISMSGIVYSKSVRVAGDEMDEAIVNYVKRKYNLLIGERTAEEVKIEIGSAYPMEKRMTKEVKGRDLVAGIPKTLLISDEEVREALTETFSTIVESVKIALERTPPELAADIVDKGVVVAGGGSLIKGLEILLREATGLPITLAEDPLSAVASGAGKLLSNHKLLKKVTF</sequence>
<comment type="similarity">
    <text evidence="5 7">Belongs to the FtsA/MreB family.</text>
</comment>
<evidence type="ECO:0000256" key="6">
    <source>
        <dbReference type="ARBA" id="ARBA00067319"/>
    </source>
</evidence>
<dbReference type="InterPro" id="IPR043129">
    <property type="entry name" value="ATPase_NBD"/>
</dbReference>
<evidence type="ECO:0000256" key="4">
    <source>
        <dbReference type="ARBA" id="ARBA00022960"/>
    </source>
</evidence>
<evidence type="ECO:0000256" key="5">
    <source>
        <dbReference type="ARBA" id="ARBA00023458"/>
    </source>
</evidence>
<reference evidence="8 9" key="1">
    <citation type="submission" date="2020-02" db="EMBL/GenBank/DDBJ databases">
        <title>Genomic and physiological characterization of two novel Nitrospinaceae genera.</title>
        <authorList>
            <person name="Mueller A.J."/>
            <person name="Jung M.-Y."/>
            <person name="Strachan C.R."/>
            <person name="Herbold C.W."/>
            <person name="Kirkegaard R.H."/>
            <person name="Daims H."/>
        </authorList>
    </citation>
    <scope>NUCLEOTIDE SEQUENCE [LARGE SCALE GENOMIC DNA]</scope>
    <source>
        <strain evidence="8">EB</strain>
    </source>
</reference>
<dbReference type="Gene3D" id="3.30.420.40">
    <property type="match status" value="2"/>
</dbReference>
<dbReference type="NCBIfam" id="NF010539">
    <property type="entry name" value="PRK13927.1"/>
    <property type="match status" value="1"/>
</dbReference>
<dbReference type="PANTHER" id="PTHR42749:SF1">
    <property type="entry name" value="CELL SHAPE-DETERMINING PROTEIN MREB"/>
    <property type="match status" value="1"/>
</dbReference>
<dbReference type="EMBL" id="CP048685">
    <property type="protein sequence ID" value="QPJ60494.1"/>
    <property type="molecule type" value="Genomic_DNA"/>
</dbReference>
<keyword evidence="2 7" id="KW-0547">Nucleotide-binding</keyword>
<evidence type="ECO:0000256" key="7">
    <source>
        <dbReference type="HAMAP-Rule" id="MF_02207"/>
    </source>
</evidence>
<keyword evidence="3 7" id="KW-0067">ATP-binding</keyword>
<gene>
    <name evidence="7" type="primary">mreB</name>
    <name evidence="8" type="ORF">G3M70_00750</name>
</gene>
<name>A0A7T0BT32_9BACT</name>
<evidence type="ECO:0000256" key="1">
    <source>
        <dbReference type="ARBA" id="ARBA00022490"/>
    </source>
</evidence>
<dbReference type="HAMAP" id="MF_02207">
    <property type="entry name" value="MreB"/>
    <property type="match status" value="1"/>
</dbReference>
<dbReference type="GO" id="GO:0000902">
    <property type="term" value="P:cell morphogenesis"/>
    <property type="evidence" value="ECO:0007669"/>
    <property type="project" value="InterPro"/>
</dbReference>
<accession>A0A7T0BT32</accession>
<evidence type="ECO:0000313" key="9">
    <source>
        <dbReference type="Proteomes" id="UP000594688"/>
    </source>
</evidence>
<dbReference type="InterPro" id="IPR004753">
    <property type="entry name" value="MreB"/>
</dbReference>
<dbReference type="CDD" id="cd10225">
    <property type="entry name" value="ASKHA_NBD_MreB-like"/>
    <property type="match status" value="1"/>
</dbReference>
<feature type="binding site" evidence="7">
    <location>
        <begin position="19"/>
        <end position="21"/>
    </location>
    <ligand>
        <name>ATP</name>
        <dbReference type="ChEBI" id="CHEBI:30616"/>
    </ligand>
</feature>
<dbReference type="AlphaFoldDB" id="A0A7T0BT32"/>
<dbReference type="PANTHER" id="PTHR42749">
    <property type="entry name" value="CELL SHAPE-DETERMINING PROTEIN MREB"/>
    <property type="match status" value="1"/>
</dbReference>